<dbReference type="GO" id="GO:0005737">
    <property type="term" value="C:cytoplasm"/>
    <property type="evidence" value="ECO:0007669"/>
    <property type="project" value="TreeGrafter"/>
</dbReference>
<dbReference type="GO" id="GO:0016491">
    <property type="term" value="F:oxidoreductase activity"/>
    <property type="evidence" value="ECO:0007669"/>
    <property type="project" value="TreeGrafter"/>
</dbReference>
<evidence type="ECO:0000313" key="1">
    <source>
        <dbReference type="EMBL" id="WLD59027.1"/>
    </source>
</evidence>
<dbReference type="SUPFAM" id="SSF51735">
    <property type="entry name" value="NAD(P)-binding Rossmann-fold domains"/>
    <property type="match status" value="1"/>
</dbReference>
<dbReference type="PRINTS" id="PR00081">
    <property type="entry name" value="GDHRDH"/>
</dbReference>
<dbReference type="InterPro" id="IPR002347">
    <property type="entry name" value="SDR_fam"/>
</dbReference>
<accession>A0AB38YID6</accession>
<reference evidence="1" key="1">
    <citation type="submission" date="2022-07" db="EMBL/GenBank/DDBJ databases">
        <title>Complete genome sequence of Salinispirillum sp. LH10-3-1 capable of multiple carbohydrate inversion isolated from a soda lake.</title>
        <authorList>
            <person name="Liu J."/>
            <person name="Zhai Y."/>
            <person name="Zhang H."/>
            <person name="Yang H."/>
            <person name="Qu J."/>
            <person name="Li J."/>
        </authorList>
    </citation>
    <scope>NUCLEOTIDE SEQUENCE</scope>
    <source>
        <strain evidence="1">LH 10-3-1</strain>
    </source>
</reference>
<dbReference type="AlphaFoldDB" id="A0AB38YID6"/>
<dbReference type="PANTHER" id="PTHR43544">
    <property type="entry name" value="SHORT-CHAIN DEHYDROGENASE/REDUCTASE"/>
    <property type="match status" value="1"/>
</dbReference>
<dbReference type="Pfam" id="PF00106">
    <property type="entry name" value="adh_short"/>
    <property type="match status" value="1"/>
</dbReference>
<name>A0AB38YID6_9GAMM</name>
<dbReference type="InterPro" id="IPR051468">
    <property type="entry name" value="Fungal_SecMetab_SDRs"/>
</dbReference>
<proteinExistence type="predicted"/>
<sequence>MSTWIVGGGAIGMAAATKARQTDTNVYMVSSQTQPQLPSGITHQRTADWQWHNVQTALNSLPLPTRVVVATGMLSNGEQRPEKRVEDVKPDALLAAFQANTLLPMAVLQHLTSRLSRQDKMQALVVSAKVGSIQDNRLGGWYAYRASKAAINMLVKTTAVEWQRRFPLAAVGSYHPGTTDSPLSQPFQAGLPAGQLKTPAEAAEHLWHVLTELNTADASGQFWNWDGTVLPW</sequence>
<dbReference type="InterPro" id="IPR036291">
    <property type="entry name" value="NAD(P)-bd_dom_sf"/>
</dbReference>
<dbReference type="PANTHER" id="PTHR43544:SF12">
    <property type="entry name" value="NAD(P)-BINDING ROSSMANN-FOLD SUPERFAMILY PROTEIN"/>
    <property type="match status" value="1"/>
</dbReference>
<dbReference type="EMBL" id="CP101717">
    <property type="protein sequence ID" value="WLD59027.1"/>
    <property type="molecule type" value="Genomic_DNA"/>
</dbReference>
<dbReference type="RefSeq" id="WP_304996319.1">
    <property type="nucleotide sequence ID" value="NZ_CP101717.1"/>
</dbReference>
<gene>
    <name evidence="1" type="ORF">NFC81_04385</name>
</gene>
<dbReference type="Gene3D" id="3.40.50.720">
    <property type="entry name" value="NAD(P)-binding Rossmann-like Domain"/>
    <property type="match status" value="1"/>
</dbReference>
<protein>
    <submittedName>
        <fullName evidence="1">SDR family NAD(P)-dependent oxidoreductase</fullName>
    </submittedName>
</protein>
<organism evidence="1">
    <name type="scientific">Salinispirillum sp. LH 10-3-1</name>
    <dbReference type="NCBI Taxonomy" id="2952525"/>
    <lineage>
        <taxon>Bacteria</taxon>
        <taxon>Pseudomonadati</taxon>
        <taxon>Pseudomonadota</taxon>
        <taxon>Gammaproteobacteria</taxon>
        <taxon>Oceanospirillales</taxon>
        <taxon>Saccharospirillaceae</taxon>
        <taxon>Salinispirillum</taxon>
    </lineage>
</organism>